<gene>
    <name evidence="1" type="ORF">POL68_24750</name>
</gene>
<reference evidence="1 2" key="1">
    <citation type="submission" date="2022-11" db="EMBL/GenBank/DDBJ databases">
        <title>Minimal conservation of predation-associated metabolite biosynthetic gene clusters underscores biosynthetic potential of Myxococcota including descriptions for ten novel species: Archangium lansinium sp. nov., Myxococcus landrumus sp. nov., Nannocystis bai.</title>
        <authorList>
            <person name="Ahearne A."/>
            <person name="Stevens C."/>
            <person name="Dowd S."/>
        </authorList>
    </citation>
    <scope>NUCLEOTIDE SEQUENCE [LARGE SCALE GENOMIC DNA]</scope>
    <source>
        <strain evidence="1 2">NCWAL01</strain>
    </source>
</reference>
<organism evidence="1 2">
    <name type="scientific">Stigmatella ashevillensis</name>
    <dbReference type="NCBI Taxonomy" id="2995309"/>
    <lineage>
        <taxon>Bacteria</taxon>
        <taxon>Pseudomonadati</taxon>
        <taxon>Myxococcota</taxon>
        <taxon>Myxococcia</taxon>
        <taxon>Myxococcales</taxon>
        <taxon>Cystobacterineae</taxon>
        <taxon>Archangiaceae</taxon>
        <taxon>Stigmatella</taxon>
    </lineage>
</organism>
<dbReference type="InterPro" id="IPR029062">
    <property type="entry name" value="Class_I_gatase-like"/>
</dbReference>
<keyword evidence="2" id="KW-1185">Reference proteome</keyword>
<evidence type="ECO:0000313" key="2">
    <source>
        <dbReference type="Proteomes" id="UP001221838"/>
    </source>
</evidence>
<comment type="caution">
    <text evidence="1">The sequence shown here is derived from an EMBL/GenBank/DDBJ whole genome shotgun (WGS) entry which is preliminary data.</text>
</comment>
<dbReference type="EMBL" id="JAQNDM010000002">
    <property type="protein sequence ID" value="MDC0711701.1"/>
    <property type="molecule type" value="Genomic_DNA"/>
</dbReference>
<dbReference type="Gene3D" id="3.40.50.880">
    <property type="match status" value="1"/>
</dbReference>
<proteinExistence type="predicted"/>
<evidence type="ECO:0008006" key="3">
    <source>
        <dbReference type="Google" id="ProtNLM"/>
    </source>
</evidence>
<dbReference type="RefSeq" id="WP_272141693.1">
    <property type="nucleotide sequence ID" value="NZ_JAQNDM010000002.1"/>
</dbReference>
<accession>A0ABT5DDI3</accession>
<evidence type="ECO:0000313" key="1">
    <source>
        <dbReference type="EMBL" id="MDC0711701.1"/>
    </source>
</evidence>
<name>A0ABT5DDI3_9BACT</name>
<protein>
    <recommendedName>
        <fullName evidence="3">DJ-1/PfpI domain-containing protein</fullName>
    </recommendedName>
</protein>
<dbReference type="Proteomes" id="UP001221838">
    <property type="component" value="Unassembled WGS sequence"/>
</dbReference>
<sequence>MDIASPCGGKAPVDPGSVKEAVEVAKAFLADPQAAKKLENTLVLENAKDTYDAYFVVSGHRVMWDLAVHTPLHRLLSTGYTRGAVVAAVCHGPAALVG</sequence>
<dbReference type="SUPFAM" id="SSF52317">
    <property type="entry name" value="Class I glutamine amidotransferase-like"/>
    <property type="match status" value="1"/>
</dbReference>